<name>A0A9R1QHA1_TRITD</name>
<dbReference type="CDD" id="cd06222">
    <property type="entry name" value="RNase_H_like"/>
    <property type="match status" value="1"/>
</dbReference>
<proteinExistence type="predicted"/>
<organism evidence="2 3">
    <name type="scientific">Triticum turgidum subsp. durum</name>
    <name type="common">Durum wheat</name>
    <name type="synonym">Triticum durum</name>
    <dbReference type="NCBI Taxonomy" id="4567"/>
    <lineage>
        <taxon>Eukaryota</taxon>
        <taxon>Viridiplantae</taxon>
        <taxon>Streptophyta</taxon>
        <taxon>Embryophyta</taxon>
        <taxon>Tracheophyta</taxon>
        <taxon>Spermatophyta</taxon>
        <taxon>Magnoliopsida</taxon>
        <taxon>Liliopsida</taxon>
        <taxon>Poales</taxon>
        <taxon>Poaceae</taxon>
        <taxon>BOP clade</taxon>
        <taxon>Pooideae</taxon>
        <taxon>Triticodae</taxon>
        <taxon>Triticeae</taxon>
        <taxon>Triticinae</taxon>
        <taxon>Triticum</taxon>
    </lineage>
</organism>
<dbReference type="GO" id="GO:0003676">
    <property type="term" value="F:nucleic acid binding"/>
    <property type="evidence" value="ECO:0007669"/>
    <property type="project" value="InterPro"/>
</dbReference>
<dbReference type="PANTHER" id="PTHR47074:SF11">
    <property type="entry name" value="REVERSE TRANSCRIPTASE-LIKE PROTEIN"/>
    <property type="match status" value="1"/>
</dbReference>
<dbReference type="InterPro" id="IPR044730">
    <property type="entry name" value="RNase_H-like_dom_plant"/>
</dbReference>
<evidence type="ECO:0000313" key="2">
    <source>
        <dbReference type="EMBL" id="VAH77352.1"/>
    </source>
</evidence>
<dbReference type="OMA" id="LCHASFV"/>
<protein>
    <recommendedName>
        <fullName evidence="1">RNase H type-1 domain-containing protein</fullName>
    </recommendedName>
</protein>
<feature type="domain" description="RNase H type-1" evidence="1">
    <location>
        <begin position="2"/>
        <end position="76"/>
    </location>
</feature>
<dbReference type="Proteomes" id="UP000324705">
    <property type="component" value="Chromosome 3B"/>
</dbReference>
<sequence>MRAIEGAADLGAQRISFELDYLTMISALKGRDYDAAELGVLFREERSLCHASFVFFEFMFCPRKCNHVAHALAQFAMGAVEPLHVWANVAPDFVSILVNADMASQV</sequence>
<dbReference type="InterPro" id="IPR052929">
    <property type="entry name" value="RNase_H-like_EbsB-rel"/>
</dbReference>
<gene>
    <name evidence="2" type="ORF">TRITD_3Bv1G126610</name>
</gene>
<dbReference type="InterPro" id="IPR002156">
    <property type="entry name" value="RNaseH_domain"/>
</dbReference>
<dbReference type="EMBL" id="LT934116">
    <property type="protein sequence ID" value="VAH77352.1"/>
    <property type="molecule type" value="Genomic_DNA"/>
</dbReference>
<dbReference type="Pfam" id="PF13456">
    <property type="entry name" value="RVT_3"/>
    <property type="match status" value="1"/>
</dbReference>
<dbReference type="AlphaFoldDB" id="A0A9R1QHA1"/>
<dbReference type="PANTHER" id="PTHR47074">
    <property type="entry name" value="BNAC02G40300D PROTEIN"/>
    <property type="match status" value="1"/>
</dbReference>
<reference evidence="2 3" key="1">
    <citation type="submission" date="2017-09" db="EMBL/GenBank/DDBJ databases">
        <authorList>
            <consortium name="International Durum Wheat Genome Sequencing Consortium (IDWGSC)"/>
            <person name="Milanesi L."/>
        </authorList>
    </citation>
    <scope>NUCLEOTIDE SEQUENCE [LARGE SCALE GENOMIC DNA]</scope>
    <source>
        <strain evidence="3">cv. Svevo</strain>
    </source>
</reference>
<evidence type="ECO:0000313" key="3">
    <source>
        <dbReference type="Proteomes" id="UP000324705"/>
    </source>
</evidence>
<dbReference type="Gramene" id="TRITD3Bv1G126610.1">
    <property type="protein sequence ID" value="TRITD3Bv1G126610.1"/>
    <property type="gene ID" value="TRITD3Bv1G126610"/>
</dbReference>
<keyword evidence="3" id="KW-1185">Reference proteome</keyword>
<accession>A0A9R1QHA1</accession>
<dbReference type="GO" id="GO:0004523">
    <property type="term" value="F:RNA-DNA hybrid ribonuclease activity"/>
    <property type="evidence" value="ECO:0007669"/>
    <property type="project" value="InterPro"/>
</dbReference>
<evidence type="ECO:0000259" key="1">
    <source>
        <dbReference type="Pfam" id="PF13456"/>
    </source>
</evidence>